<keyword evidence="1" id="KW-0479">Metal-binding</keyword>
<evidence type="ECO:0000256" key="2">
    <source>
        <dbReference type="ARBA" id="ARBA00023008"/>
    </source>
</evidence>
<evidence type="ECO:0000256" key="1">
    <source>
        <dbReference type="ARBA" id="ARBA00022723"/>
    </source>
</evidence>
<evidence type="ECO:0000313" key="5">
    <source>
        <dbReference type="EMBL" id="MFC0682612.1"/>
    </source>
</evidence>
<accession>A0ABV6S054</accession>
<comment type="caution">
    <text evidence="5">The sequence shown here is derived from an EMBL/GenBank/DDBJ whole genome shotgun (WGS) entry which is preliminary data.</text>
</comment>
<feature type="domain" description="Tyrosinase copper-binding" evidence="4">
    <location>
        <begin position="214"/>
        <end position="225"/>
    </location>
</feature>
<dbReference type="PANTHER" id="PTHR11474:SF76">
    <property type="entry name" value="SHKT DOMAIN-CONTAINING PROTEIN"/>
    <property type="match status" value="1"/>
</dbReference>
<dbReference type="Gene3D" id="1.10.1280.10">
    <property type="entry name" value="Di-copper center containing domain from catechol oxidase"/>
    <property type="match status" value="1"/>
</dbReference>
<dbReference type="Pfam" id="PF00264">
    <property type="entry name" value="Tyrosinase"/>
    <property type="match status" value="2"/>
</dbReference>
<evidence type="ECO:0000259" key="4">
    <source>
        <dbReference type="PROSITE" id="PS00498"/>
    </source>
</evidence>
<evidence type="ECO:0000313" key="6">
    <source>
        <dbReference type="Proteomes" id="UP001589896"/>
    </source>
</evidence>
<keyword evidence="6" id="KW-1185">Reference proteome</keyword>
<dbReference type="PANTHER" id="PTHR11474">
    <property type="entry name" value="TYROSINASE FAMILY MEMBER"/>
    <property type="match status" value="1"/>
</dbReference>
<dbReference type="InterPro" id="IPR013788">
    <property type="entry name" value="Hemocyanin/hexamerin"/>
</dbReference>
<dbReference type="EMBL" id="JBHLTG010000016">
    <property type="protein sequence ID" value="MFC0682612.1"/>
    <property type="molecule type" value="Genomic_DNA"/>
</dbReference>
<proteinExistence type="predicted"/>
<protein>
    <submittedName>
        <fullName evidence="5">Tyrosinase family protein</fullName>
    </submittedName>
</protein>
<evidence type="ECO:0000259" key="3">
    <source>
        <dbReference type="PROSITE" id="PS00497"/>
    </source>
</evidence>
<dbReference type="PRINTS" id="PR00092">
    <property type="entry name" value="TYROSINASE"/>
</dbReference>
<dbReference type="PROSITE" id="PS00210">
    <property type="entry name" value="HEMOCYANIN_2"/>
    <property type="match status" value="1"/>
</dbReference>
<dbReference type="InterPro" id="IPR008922">
    <property type="entry name" value="Di-copper_centre_dom_sf"/>
</dbReference>
<dbReference type="PROSITE" id="PS00497">
    <property type="entry name" value="TYROSINASE_1"/>
    <property type="match status" value="1"/>
</dbReference>
<dbReference type="RefSeq" id="WP_386676785.1">
    <property type="nucleotide sequence ID" value="NZ_JBHLTG010000016.1"/>
</dbReference>
<dbReference type="PROSITE" id="PS00498">
    <property type="entry name" value="TYROSINASE_2"/>
    <property type="match status" value="1"/>
</dbReference>
<dbReference type="SUPFAM" id="SSF48056">
    <property type="entry name" value="Di-copper centre-containing domain"/>
    <property type="match status" value="1"/>
</dbReference>
<dbReference type="InterPro" id="IPR002227">
    <property type="entry name" value="Tyrosinase_Cu-bd"/>
</dbReference>
<feature type="domain" description="Tyrosinase copper-binding" evidence="3">
    <location>
        <begin position="75"/>
        <end position="92"/>
    </location>
</feature>
<gene>
    <name evidence="5" type="ORF">ACFFGH_32690</name>
</gene>
<organism evidence="5 6">
    <name type="scientific">Lysobacter korlensis</name>
    <dbReference type="NCBI Taxonomy" id="553636"/>
    <lineage>
        <taxon>Bacteria</taxon>
        <taxon>Pseudomonadati</taxon>
        <taxon>Pseudomonadota</taxon>
        <taxon>Gammaproteobacteria</taxon>
        <taxon>Lysobacterales</taxon>
        <taxon>Lysobacteraceae</taxon>
        <taxon>Lysobacter</taxon>
    </lineage>
</organism>
<reference evidence="5 6" key="1">
    <citation type="submission" date="2024-09" db="EMBL/GenBank/DDBJ databases">
        <authorList>
            <person name="Sun Q."/>
            <person name="Mori K."/>
        </authorList>
    </citation>
    <scope>NUCLEOTIDE SEQUENCE [LARGE SCALE GENOMIC DNA]</scope>
    <source>
        <strain evidence="5 6">KCTC 23076</strain>
    </source>
</reference>
<keyword evidence="2" id="KW-0186">Copper</keyword>
<sequence length="459" mass="50685">MRIRRGIAGLTLGDPAAASTEPWHEVLDTYARGVQLMKDLDEAGPPTPQSWMWAANTHGIDQSTQWRPAWAQCAHQSLFFLPWHRAYLAWFERTIQELTGDAGWALPYWDYSDPESNRVIPPEFTVETRTVDGSVQQNPLFSPNRSRDPLPEQDVNVVFALGQPRYVLELERGFGGVLPDQYDGAVELLPHNFLHGDIGGEDGVMRSPATAGRDPIFWLHHANIDRLWEVWLSLEGSVRLTDPDAAAGAPVAEWRSAQFWFGDEQSPAVYAMADVENLDSAKMGYRYESIELPAAILQQVTGTRAEVLAATGGRMTLDETAPRWRPVAATFDLTSGEERDVRFERGPRGLDEAPPTRLMLDLGATTAHDPHNAYVVEVRTSPTAEPHIVGRFSTFGLAGTPDDEVRNYLVDASAALPALLAEGWTGAELTVRVIPEAGRSDSANADKAIHIGQVTIYVQ</sequence>
<dbReference type="Proteomes" id="UP001589896">
    <property type="component" value="Unassembled WGS sequence"/>
</dbReference>
<name>A0ABV6S054_9GAMM</name>
<dbReference type="InterPro" id="IPR050316">
    <property type="entry name" value="Tyrosinase/Hemocyanin"/>
</dbReference>